<evidence type="ECO:0000259" key="1">
    <source>
        <dbReference type="Pfam" id="PF00501"/>
    </source>
</evidence>
<dbReference type="Gene3D" id="3.40.50.980">
    <property type="match status" value="2"/>
</dbReference>
<dbReference type="InterPro" id="IPR020845">
    <property type="entry name" value="AMP-binding_CS"/>
</dbReference>
<dbReference type="Pfam" id="PF00501">
    <property type="entry name" value="AMP-binding"/>
    <property type="match status" value="1"/>
</dbReference>
<keyword evidence="3" id="KW-1185">Reference proteome</keyword>
<dbReference type="Proteomes" id="UP000219338">
    <property type="component" value="Unassembled WGS sequence"/>
</dbReference>
<protein>
    <recommendedName>
        <fullName evidence="1">AMP-dependent synthetase/ligase domain-containing protein</fullName>
    </recommendedName>
</protein>
<reference evidence="3" key="1">
    <citation type="journal article" date="2017" name="Nat. Ecol. Evol.">
        <title>Genome expansion and lineage-specific genetic innovations in the forest pathogenic fungi Armillaria.</title>
        <authorList>
            <person name="Sipos G."/>
            <person name="Prasanna A.N."/>
            <person name="Walter M.C."/>
            <person name="O'Connor E."/>
            <person name="Balint B."/>
            <person name="Krizsan K."/>
            <person name="Kiss B."/>
            <person name="Hess J."/>
            <person name="Varga T."/>
            <person name="Slot J."/>
            <person name="Riley R."/>
            <person name="Boka B."/>
            <person name="Rigling D."/>
            <person name="Barry K."/>
            <person name="Lee J."/>
            <person name="Mihaltcheva S."/>
            <person name="LaButti K."/>
            <person name="Lipzen A."/>
            <person name="Waldron R."/>
            <person name="Moloney N.M."/>
            <person name="Sperisen C."/>
            <person name="Kredics L."/>
            <person name="Vagvoelgyi C."/>
            <person name="Patrignani A."/>
            <person name="Fitzpatrick D."/>
            <person name="Nagy I."/>
            <person name="Doyle S."/>
            <person name="Anderson J.B."/>
            <person name="Grigoriev I.V."/>
            <person name="Gueldener U."/>
            <person name="Muensterkoetter M."/>
            <person name="Nagy L.G."/>
        </authorList>
    </citation>
    <scope>NUCLEOTIDE SEQUENCE [LARGE SCALE GENOMIC DNA]</scope>
    <source>
        <strain evidence="3">C18/9</strain>
    </source>
</reference>
<dbReference type="EMBL" id="FUEG01000024">
    <property type="protein sequence ID" value="SJL14613.1"/>
    <property type="molecule type" value="Genomic_DNA"/>
</dbReference>
<dbReference type="STRING" id="47428.A0A284S0T9"/>
<dbReference type="InterPro" id="IPR000873">
    <property type="entry name" value="AMP-dep_synth/lig_dom"/>
</dbReference>
<dbReference type="OrthoDB" id="10253115at2759"/>
<sequence length="160" mass="17277">MIETIADELRLASGTSGYIVLEEHEGKGHWQGMDVWRTIFSGYNGDPGDVLGDDPQILPEDDATVTFTSGTTGLPKGVLSSQRAFLTPIFNVISLAGRDCLRRGEPFPPVPIAGPQEGTLIPRALSNATAFNTAMFGTSQGLKLVLTRTWNVHEGKDQLH</sequence>
<organism evidence="2 3">
    <name type="scientific">Armillaria ostoyae</name>
    <name type="common">Armillaria root rot fungus</name>
    <dbReference type="NCBI Taxonomy" id="47428"/>
    <lineage>
        <taxon>Eukaryota</taxon>
        <taxon>Fungi</taxon>
        <taxon>Dikarya</taxon>
        <taxon>Basidiomycota</taxon>
        <taxon>Agaricomycotina</taxon>
        <taxon>Agaricomycetes</taxon>
        <taxon>Agaricomycetidae</taxon>
        <taxon>Agaricales</taxon>
        <taxon>Marasmiineae</taxon>
        <taxon>Physalacriaceae</taxon>
        <taxon>Armillaria</taxon>
    </lineage>
</organism>
<dbReference type="OMA" id="WRTIFSG"/>
<evidence type="ECO:0000313" key="3">
    <source>
        <dbReference type="Proteomes" id="UP000219338"/>
    </source>
</evidence>
<dbReference type="PROSITE" id="PS00455">
    <property type="entry name" value="AMP_BINDING"/>
    <property type="match status" value="1"/>
</dbReference>
<accession>A0A284S0T9</accession>
<gene>
    <name evidence="2" type="ORF">ARMOST_18076</name>
</gene>
<evidence type="ECO:0000313" key="2">
    <source>
        <dbReference type="EMBL" id="SJL14613.1"/>
    </source>
</evidence>
<proteinExistence type="predicted"/>
<dbReference type="SUPFAM" id="SSF56801">
    <property type="entry name" value="Acetyl-CoA synthetase-like"/>
    <property type="match status" value="1"/>
</dbReference>
<dbReference type="AlphaFoldDB" id="A0A284S0T9"/>
<feature type="domain" description="AMP-dependent synthetase/ligase" evidence="1">
    <location>
        <begin position="54"/>
        <end position="150"/>
    </location>
</feature>
<name>A0A284S0T9_ARMOS</name>